<evidence type="ECO:0000313" key="3">
    <source>
        <dbReference type="Proteomes" id="UP000644749"/>
    </source>
</evidence>
<dbReference type="Proteomes" id="UP000644749">
    <property type="component" value="Unassembled WGS sequence"/>
</dbReference>
<dbReference type="InterPro" id="IPR007024">
    <property type="entry name" value="BLUF_domain"/>
</dbReference>
<feature type="domain" description="BLUF" evidence="1">
    <location>
        <begin position="1"/>
        <end position="46"/>
    </location>
</feature>
<evidence type="ECO:0000259" key="1">
    <source>
        <dbReference type="PROSITE" id="PS50925"/>
    </source>
</evidence>
<dbReference type="PROSITE" id="PS50925">
    <property type="entry name" value="BLUF"/>
    <property type="match status" value="1"/>
</dbReference>
<dbReference type="SUPFAM" id="SSF54975">
    <property type="entry name" value="Acylphosphatase/BLUF domain-like"/>
    <property type="match status" value="1"/>
</dbReference>
<reference evidence="2 3" key="1">
    <citation type="submission" date="2021-01" db="EMBL/GenBank/DDBJ databases">
        <title>011410 draft genome.</title>
        <authorList>
            <person name="Lang L."/>
        </authorList>
    </citation>
    <scope>NUCLEOTIDE SEQUENCE [LARGE SCALE GENOMIC DNA]</scope>
    <source>
        <strain evidence="2 3">KCTC 42845</strain>
    </source>
</reference>
<dbReference type="InterPro" id="IPR036046">
    <property type="entry name" value="Acylphosphatase-like_dom_sf"/>
</dbReference>
<dbReference type="EMBL" id="JAESHT010000023">
    <property type="protein sequence ID" value="MBL3675403.1"/>
    <property type="molecule type" value="Genomic_DNA"/>
</dbReference>
<sequence>MLATSRRKNTAAGLTGFLHRESDIYYQWLEGPEDEVMADLQPHQCR</sequence>
<organism evidence="2 3">
    <name type="scientific">Paracoccus aerius</name>
    <dbReference type="NCBI Taxonomy" id="1915382"/>
    <lineage>
        <taxon>Bacteria</taxon>
        <taxon>Pseudomonadati</taxon>
        <taxon>Pseudomonadota</taxon>
        <taxon>Alphaproteobacteria</taxon>
        <taxon>Rhodobacterales</taxon>
        <taxon>Paracoccaceae</taxon>
        <taxon>Paracoccus</taxon>
    </lineage>
</organism>
<accession>A0ABS1S9N9</accession>
<evidence type="ECO:0000313" key="2">
    <source>
        <dbReference type="EMBL" id="MBL3675403.1"/>
    </source>
</evidence>
<gene>
    <name evidence="2" type="ORF">JL111_18165</name>
</gene>
<name>A0ABS1S9N9_9RHOB</name>
<dbReference type="RefSeq" id="WP_191313376.1">
    <property type="nucleotide sequence ID" value="NZ_BNCL01000067.1"/>
</dbReference>
<proteinExistence type="predicted"/>
<comment type="caution">
    <text evidence="2">The sequence shown here is derived from an EMBL/GenBank/DDBJ whole genome shotgun (WGS) entry which is preliminary data.</text>
</comment>
<keyword evidence="3" id="KW-1185">Reference proteome</keyword>
<protein>
    <submittedName>
        <fullName evidence="2">BLUF domain-containing protein</fullName>
    </submittedName>
</protein>
<dbReference type="Pfam" id="PF04940">
    <property type="entry name" value="BLUF"/>
    <property type="match status" value="1"/>
</dbReference>
<dbReference type="Gene3D" id="3.30.70.100">
    <property type="match status" value="1"/>
</dbReference>